<name>A0A838L9L6_9SPHN</name>
<dbReference type="Proteomes" id="UP000570166">
    <property type="component" value="Unassembled WGS sequence"/>
</dbReference>
<dbReference type="InterPro" id="IPR042188">
    <property type="entry name" value="MmgE/PrpD_sf_2"/>
</dbReference>
<dbReference type="InterPro" id="IPR042183">
    <property type="entry name" value="MmgE/PrpD_sf_1"/>
</dbReference>
<dbReference type="Gene3D" id="1.10.4100.10">
    <property type="entry name" value="2-methylcitrate dehydratase PrpD"/>
    <property type="match status" value="1"/>
</dbReference>
<dbReference type="InterPro" id="IPR005656">
    <property type="entry name" value="MmgE_PrpD"/>
</dbReference>
<dbReference type="EMBL" id="JACEIB010000007">
    <property type="protein sequence ID" value="MBA2934816.1"/>
    <property type="molecule type" value="Genomic_DNA"/>
</dbReference>
<dbReference type="Gene3D" id="3.30.1330.120">
    <property type="entry name" value="2-methylcitrate dehydratase PrpD"/>
    <property type="match status" value="1"/>
</dbReference>
<organism evidence="4 5">
    <name type="scientific">Sphingomonas chungangi</name>
    <dbReference type="NCBI Taxonomy" id="2683589"/>
    <lineage>
        <taxon>Bacteria</taxon>
        <taxon>Pseudomonadati</taxon>
        <taxon>Pseudomonadota</taxon>
        <taxon>Alphaproteobacteria</taxon>
        <taxon>Sphingomonadales</taxon>
        <taxon>Sphingomonadaceae</taxon>
        <taxon>Sphingomonas</taxon>
    </lineage>
</organism>
<evidence type="ECO:0000256" key="1">
    <source>
        <dbReference type="ARBA" id="ARBA00006174"/>
    </source>
</evidence>
<feature type="domain" description="MmgE/PrpD N-terminal" evidence="2">
    <location>
        <begin position="12"/>
        <end position="250"/>
    </location>
</feature>
<dbReference type="GO" id="GO:0016829">
    <property type="term" value="F:lyase activity"/>
    <property type="evidence" value="ECO:0007669"/>
    <property type="project" value="InterPro"/>
</dbReference>
<dbReference type="RefSeq" id="WP_160366593.1">
    <property type="nucleotide sequence ID" value="NZ_JACEIB010000007.1"/>
</dbReference>
<gene>
    <name evidence="4" type="ORF">HZF05_11980</name>
</gene>
<dbReference type="InterPro" id="IPR045336">
    <property type="entry name" value="MmgE_PrpD_N"/>
</dbReference>
<evidence type="ECO:0000259" key="3">
    <source>
        <dbReference type="Pfam" id="PF19305"/>
    </source>
</evidence>
<dbReference type="Pfam" id="PF19305">
    <property type="entry name" value="MmgE_PrpD_C"/>
    <property type="match status" value="1"/>
</dbReference>
<dbReference type="InterPro" id="IPR036148">
    <property type="entry name" value="MmgE/PrpD_sf"/>
</dbReference>
<sequence>MSVDPGRSVSERLVAFVRAQLAAGVPADVRHEAARLLLNQWKASVGATDSEAVRIIHDWATSTSAPPGGSTILWFGGKAAPEQAAVVNAALFEVLDFNETYIPTFQHAVSGVLPAALACAEAGGQSGRRVLDALALGIEVELACAAILMPTGYFRGFIPGGITGAIGGAVACSILSDHDDATMVSAIGIAMNCGLGQYQSAGSMVFSYLMGSVARNGLTAADLAGRGITAPRLAFEGDKAMLSSYSDESPDKIESVLASLGQEWRIKAQSYKTVPTETITHGPIGCVMEMLKRANGREPAAIRFGVAALTVKIAEERASRWGAPTSDLEAKFDLKHCAAAAWVRGRFTLEEMTEAAFTDPEILDLRARIELYDDPRHPTFDGASCQVTFTDGSTEDYNLPAFLGTPANPMSDAELSDVFRLSAGDRLPAERIDAILEAVWGLESAPDVRRLMQLSIFQELRP</sequence>
<dbReference type="PANTHER" id="PTHR16943:SF8">
    <property type="entry name" value="2-METHYLCITRATE DEHYDRATASE"/>
    <property type="match status" value="1"/>
</dbReference>
<proteinExistence type="inferred from homology"/>
<evidence type="ECO:0000313" key="4">
    <source>
        <dbReference type="EMBL" id="MBA2934816.1"/>
    </source>
</evidence>
<dbReference type="Pfam" id="PF03972">
    <property type="entry name" value="MmgE_PrpD_N"/>
    <property type="match status" value="1"/>
</dbReference>
<evidence type="ECO:0000259" key="2">
    <source>
        <dbReference type="Pfam" id="PF03972"/>
    </source>
</evidence>
<keyword evidence="5" id="KW-1185">Reference proteome</keyword>
<dbReference type="PANTHER" id="PTHR16943">
    <property type="entry name" value="2-METHYLCITRATE DEHYDRATASE-RELATED"/>
    <property type="match status" value="1"/>
</dbReference>
<dbReference type="SUPFAM" id="SSF103378">
    <property type="entry name" value="2-methylcitrate dehydratase PrpD"/>
    <property type="match status" value="1"/>
</dbReference>
<dbReference type="InterPro" id="IPR045337">
    <property type="entry name" value="MmgE_PrpD_C"/>
</dbReference>
<evidence type="ECO:0000313" key="5">
    <source>
        <dbReference type="Proteomes" id="UP000570166"/>
    </source>
</evidence>
<comment type="similarity">
    <text evidence="1">Belongs to the PrpD family.</text>
</comment>
<protein>
    <submittedName>
        <fullName evidence="4">MmgE/PrpD family protein</fullName>
    </submittedName>
</protein>
<comment type="caution">
    <text evidence="4">The sequence shown here is derived from an EMBL/GenBank/DDBJ whole genome shotgun (WGS) entry which is preliminary data.</text>
</comment>
<accession>A0A838L9L6</accession>
<dbReference type="AlphaFoldDB" id="A0A838L9L6"/>
<feature type="domain" description="MmgE/PrpD C-terminal" evidence="3">
    <location>
        <begin position="275"/>
        <end position="441"/>
    </location>
</feature>
<reference evidence="4 5" key="1">
    <citation type="submission" date="2020-07" db="EMBL/GenBank/DDBJ databases">
        <authorList>
            <person name="Sun Q."/>
        </authorList>
    </citation>
    <scope>NUCLEOTIDE SEQUENCE [LARGE SCALE GENOMIC DNA]</scope>
    <source>
        <strain evidence="4 5">CGMCC 1.13654</strain>
    </source>
</reference>